<dbReference type="PANTHER" id="PTHR33516:SF2">
    <property type="entry name" value="LEXA REPRESSOR-RELATED"/>
    <property type="match status" value="1"/>
</dbReference>
<evidence type="ECO:0000256" key="1">
    <source>
        <dbReference type="ARBA" id="ARBA00007484"/>
    </source>
</evidence>
<dbReference type="SUPFAM" id="SSF51306">
    <property type="entry name" value="LexA/Signal peptidase"/>
    <property type="match status" value="1"/>
</dbReference>
<keyword evidence="2" id="KW-0227">DNA damage</keyword>
<dbReference type="Proteomes" id="UP000248395">
    <property type="component" value="Unassembled WGS sequence"/>
</dbReference>
<dbReference type="NCBIfam" id="NF007621">
    <property type="entry name" value="PRK10276.1"/>
    <property type="match status" value="1"/>
</dbReference>
<evidence type="ECO:0000259" key="8">
    <source>
        <dbReference type="Pfam" id="PF00717"/>
    </source>
</evidence>
<dbReference type="CDD" id="cd06529">
    <property type="entry name" value="S24_LexA-like"/>
    <property type="match status" value="1"/>
</dbReference>
<dbReference type="AlphaFoldDB" id="A0A318JQZ9"/>
<evidence type="ECO:0000313" key="9">
    <source>
        <dbReference type="EMBL" id="PXX51087.1"/>
    </source>
</evidence>
<evidence type="ECO:0000256" key="7">
    <source>
        <dbReference type="RuleBase" id="RU003991"/>
    </source>
</evidence>
<sequence length="143" mass="15403">MPDDITLCGRITTTPPCSLPLAGMGIRAGFPSPADDYLDSSIDLNGYLMSDPDACFVVRVQGDSMSGAGILEGDLLIVDKGRPALHGDIVVAVVDGDFTVKRLHRRHGRLALLPENPAYPVLVPQSEQELLIWGVVCGCIRRY</sequence>
<evidence type="ECO:0000256" key="5">
    <source>
        <dbReference type="ARBA" id="ARBA00023204"/>
    </source>
</evidence>
<proteinExistence type="inferred from homology"/>
<dbReference type="RefSeq" id="WP_059287583.1">
    <property type="nucleotide sequence ID" value="NZ_LNQU01000276.1"/>
</dbReference>
<dbReference type="GO" id="GO:0003677">
    <property type="term" value="F:DNA binding"/>
    <property type="evidence" value="ECO:0007669"/>
    <property type="project" value="InterPro"/>
</dbReference>
<evidence type="ECO:0000256" key="3">
    <source>
        <dbReference type="ARBA" id="ARBA00022801"/>
    </source>
</evidence>
<keyword evidence="3 7" id="KW-0378">Hydrolase</keyword>
<evidence type="ECO:0000313" key="10">
    <source>
        <dbReference type="Proteomes" id="UP000248395"/>
    </source>
</evidence>
<dbReference type="GO" id="GO:0006281">
    <property type="term" value="P:DNA repair"/>
    <property type="evidence" value="ECO:0007669"/>
    <property type="project" value="UniProtKB-KW"/>
</dbReference>
<dbReference type="InterPro" id="IPR006197">
    <property type="entry name" value="Peptidase_S24_LexA"/>
</dbReference>
<dbReference type="Gene3D" id="2.10.109.10">
    <property type="entry name" value="Umud Fragment, subunit A"/>
    <property type="match status" value="1"/>
</dbReference>
<organism evidence="9 10">
    <name type="scientific">Aquitalea magnusonii</name>
    <dbReference type="NCBI Taxonomy" id="332411"/>
    <lineage>
        <taxon>Bacteria</taxon>
        <taxon>Pseudomonadati</taxon>
        <taxon>Pseudomonadota</taxon>
        <taxon>Betaproteobacteria</taxon>
        <taxon>Neisseriales</taxon>
        <taxon>Chromobacteriaceae</taxon>
        <taxon>Aquitalea</taxon>
    </lineage>
</organism>
<keyword evidence="6" id="KW-0742">SOS response</keyword>
<dbReference type="GO" id="GO:0009432">
    <property type="term" value="P:SOS response"/>
    <property type="evidence" value="ECO:0007669"/>
    <property type="project" value="UniProtKB-KW"/>
</dbReference>
<dbReference type="OrthoDB" id="9802364at2"/>
<evidence type="ECO:0000256" key="6">
    <source>
        <dbReference type="ARBA" id="ARBA00023236"/>
    </source>
</evidence>
<keyword evidence="4 7" id="KW-0068">Autocatalytic cleavage</keyword>
<dbReference type="InterPro" id="IPR036286">
    <property type="entry name" value="LexA/Signal_pep-like_sf"/>
</dbReference>
<dbReference type="GO" id="GO:0006355">
    <property type="term" value="P:regulation of DNA-templated transcription"/>
    <property type="evidence" value="ECO:0007669"/>
    <property type="project" value="InterPro"/>
</dbReference>
<evidence type="ECO:0000256" key="2">
    <source>
        <dbReference type="ARBA" id="ARBA00022763"/>
    </source>
</evidence>
<comment type="similarity">
    <text evidence="1 7">Belongs to the peptidase S24 family.</text>
</comment>
<reference evidence="9 10" key="1">
    <citation type="submission" date="2018-05" db="EMBL/GenBank/DDBJ databases">
        <title>Genomic Encyclopedia of Type Strains, Phase IV (KMG-IV): sequencing the most valuable type-strain genomes for metagenomic binning, comparative biology and taxonomic classification.</title>
        <authorList>
            <person name="Goeker M."/>
        </authorList>
    </citation>
    <scope>NUCLEOTIDE SEQUENCE [LARGE SCALE GENOMIC DNA]</scope>
    <source>
        <strain evidence="9 10">DSM 25134</strain>
    </source>
</reference>
<evidence type="ECO:0000256" key="4">
    <source>
        <dbReference type="ARBA" id="ARBA00022813"/>
    </source>
</evidence>
<dbReference type="PRINTS" id="PR00726">
    <property type="entry name" value="LEXASERPTASE"/>
</dbReference>
<dbReference type="InterPro" id="IPR039418">
    <property type="entry name" value="LexA-like"/>
</dbReference>
<feature type="domain" description="Peptidase S24/S26A/S26B/S26C" evidence="8">
    <location>
        <begin position="26"/>
        <end position="137"/>
    </location>
</feature>
<comment type="caution">
    <text evidence="9">The sequence shown here is derived from an EMBL/GenBank/DDBJ whole genome shotgun (WGS) entry which is preliminary data.</text>
</comment>
<name>A0A318JQZ9_9NEIS</name>
<dbReference type="EMBL" id="QJKC01000001">
    <property type="protein sequence ID" value="PXX51087.1"/>
    <property type="molecule type" value="Genomic_DNA"/>
</dbReference>
<keyword evidence="10" id="KW-1185">Reference proteome</keyword>
<dbReference type="GO" id="GO:0016787">
    <property type="term" value="F:hydrolase activity"/>
    <property type="evidence" value="ECO:0007669"/>
    <property type="project" value="UniProtKB-KW"/>
</dbReference>
<dbReference type="InterPro" id="IPR015927">
    <property type="entry name" value="Peptidase_S24_S26A/B/C"/>
</dbReference>
<dbReference type="InterPro" id="IPR050077">
    <property type="entry name" value="LexA_repressor"/>
</dbReference>
<gene>
    <name evidence="9" type="ORF">DFR38_101147</name>
</gene>
<dbReference type="PANTHER" id="PTHR33516">
    <property type="entry name" value="LEXA REPRESSOR"/>
    <property type="match status" value="1"/>
</dbReference>
<protein>
    <submittedName>
        <fullName evidence="9">SOS response UmuD protein</fullName>
    </submittedName>
</protein>
<accession>A0A318JQZ9</accession>
<dbReference type="Pfam" id="PF00717">
    <property type="entry name" value="Peptidase_S24"/>
    <property type="match status" value="1"/>
</dbReference>
<keyword evidence="5" id="KW-0234">DNA repair</keyword>